<organism evidence="1 2">
    <name type="scientific">Micromonospora fulviviridis</name>
    <dbReference type="NCBI Taxonomy" id="47860"/>
    <lineage>
        <taxon>Bacteria</taxon>
        <taxon>Bacillati</taxon>
        <taxon>Actinomycetota</taxon>
        <taxon>Actinomycetes</taxon>
        <taxon>Micromonosporales</taxon>
        <taxon>Micromonosporaceae</taxon>
        <taxon>Micromonospora</taxon>
    </lineage>
</organism>
<reference evidence="1 2" key="1">
    <citation type="submission" date="2024-06" db="EMBL/GenBank/DDBJ databases">
        <title>The Natural Products Discovery Center: Release of the First 8490 Sequenced Strains for Exploring Actinobacteria Biosynthetic Diversity.</title>
        <authorList>
            <person name="Kalkreuter E."/>
            <person name="Kautsar S.A."/>
            <person name="Yang D."/>
            <person name="Bader C.D."/>
            <person name="Teijaro C.N."/>
            <person name="Fluegel L."/>
            <person name="Davis C.M."/>
            <person name="Simpson J.R."/>
            <person name="Lauterbach L."/>
            <person name="Steele A.D."/>
            <person name="Gui C."/>
            <person name="Meng S."/>
            <person name="Li G."/>
            <person name="Viehrig K."/>
            <person name="Ye F."/>
            <person name="Su P."/>
            <person name="Kiefer A.F."/>
            <person name="Nichols A."/>
            <person name="Cepeda A.J."/>
            <person name="Yan W."/>
            <person name="Fan B."/>
            <person name="Jiang Y."/>
            <person name="Adhikari A."/>
            <person name="Zheng C.-J."/>
            <person name="Schuster L."/>
            <person name="Cowan T.M."/>
            <person name="Smanski M.J."/>
            <person name="Chevrette M.G."/>
            <person name="De Carvalho L.P.S."/>
            <person name="Shen B."/>
        </authorList>
    </citation>
    <scope>NUCLEOTIDE SEQUENCE [LARGE SCALE GENOMIC DNA]</scope>
    <source>
        <strain evidence="1 2">NPDC006286</strain>
    </source>
</reference>
<protein>
    <submittedName>
        <fullName evidence="1">Uncharacterized protein</fullName>
    </submittedName>
</protein>
<evidence type="ECO:0000313" key="2">
    <source>
        <dbReference type="Proteomes" id="UP001550348"/>
    </source>
</evidence>
<evidence type="ECO:0000313" key="1">
    <source>
        <dbReference type="EMBL" id="MEU0156277.1"/>
    </source>
</evidence>
<dbReference type="RefSeq" id="WP_355667802.1">
    <property type="nucleotide sequence ID" value="NZ_JBEXRX010000167.1"/>
</dbReference>
<accession>A0ABV2VU05</accession>
<dbReference type="Proteomes" id="UP001550348">
    <property type="component" value="Unassembled WGS sequence"/>
</dbReference>
<sequence>MVVLAGGFARLVHLQLPDGELPGTEGDVRAHGVRVTFGGGRSTTNFTYRWRFSAAVPSGTAG</sequence>
<comment type="caution">
    <text evidence="1">The sequence shown here is derived from an EMBL/GenBank/DDBJ whole genome shotgun (WGS) entry which is preliminary data.</text>
</comment>
<gene>
    <name evidence="1" type="ORF">ABZ071_31205</name>
</gene>
<proteinExistence type="predicted"/>
<dbReference type="EMBL" id="JBEXRX010000167">
    <property type="protein sequence ID" value="MEU0156277.1"/>
    <property type="molecule type" value="Genomic_DNA"/>
</dbReference>
<keyword evidence="2" id="KW-1185">Reference proteome</keyword>
<name>A0ABV2VU05_9ACTN</name>